<reference evidence="1" key="1">
    <citation type="submission" date="2023-08" db="EMBL/GenBank/DDBJ databases">
        <authorList>
            <person name="Messyasz A."/>
            <person name="Mannisto M.K."/>
            <person name="Kerkhof L.J."/>
            <person name="Haggblom M."/>
        </authorList>
    </citation>
    <scope>NUCLEOTIDE SEQUENCE</scope>
    <source>
        <strain evidence="1">M8UP39</strain>
    </source>
</reference>
<evidence type="ECO:0000313" key="1">
    <source>
        <dbReference type="EMBL" id="XCB22603.1"/>
    </source>
</evidence>
<proteinExistence type="predicted"/>
<name>A0AAU7Z246_9BACT</name>
<reference evidence="1" key="2">
    <citation type="journal article" date="2024" name="Environ. Microbiol.">
        <title>Genome analysis and description of Tunturibacter gen. nov. expands the diversity of Terriglobia in tundra soils.</title>
        <authorList>
            <person name="Messyasz A."/>
            <person name="Mannisto M.K."/>
            <person name="Kerkhof L.J."/>
            <person name="Haggblom M.M."/>
        </authorList>
    </citation>
    <scope>NUCLEOTIDE SEQUENCE</scope>
    <source>
        <strain evidence="1">M8UP39</strain>
    </source>
</reference>
<sequence length="278" mass="30807">MTLTGRVRFLQNVGLEEIGNQQRGTRPLILFVEKIEGGAKKKPEPFFVSPVVMFKREKEWIDYGYPPQHQYTFVNCEPTEAQLSDAAGWMERYAAQFEGELVTNFDEQSPLLADAPLSYQRLMTKTYDKPIIQNLLGKVVVKSLKHLEVREMIMTQNNVKVGGNAIINIDSELKNVTQTINASTGLKSMQKSKLDDLVQQLKAELKPIEASHSEEVQAITASVQKAVNAASKPEAERKKPFIDLSADGLLRTAKLVADVAPAAVHAAGQLATYIQGLV</sequence>
<dbReference type="KEGG" id="tgi:RBB81_01405"/>
<gene>
    <name evidence="1" type="ORF">RBB81_01405</name>
</gene>
<dbReference type="EMBL" id="CP132938">
    <property type="protein sequence ID" value="XCB22603.1"/>
    <property type="molecule type" value="Genomic_DNA"/>
</dbReference>
<evidence type="ECO:0008006" key="2">
    <source>
        <dbReference type="Google" id="ProtNLM"/>
    </source>
</evidence>
<dbReference type="RefSeq" id="WP_353072453.1">
    <property type="nucleotide sequence ID" value="NZ_CP132938.1"/>
</dbReference>
<dbReference type="AlphaFoldDB" id="A0AAU7Z246"/>
<protein>
    <recommendedName>
        <fullName evidence="2">Phage protein</fullName>
    </recommendedName>
</protein>
<accession>A0AAU7Z246</accession>
<organism evidence="1">
    <name type="scientific">Tunturiibacter gelidiferens</name>
    <dbReference type="NCBI Taxonomy" id="3069689"/>
    <lineage>
        <taxon>Bacteria</taxon>
        <taxon>Pseudomonadati</taxon>
        <taxon>Acidobacteriota</taxon>
        <taxon>Terriglobia</taxon>
        <taxon>Terriglobales</taxon>
        <taxon>Acidobacteriaceae</taxon>
        <taxon>Tunturiibacter</taxon>
    </lineage>
</organism>